<keyword evidence="4 6" id="KW-0472">Membrane</keyword>
<organism evidence="9 10">
    <name type="scientific">Helianthus annuus</name>
    <name type="common">Common sunflower</name>
    <dbReference type="NCBI Taxonomy" id="4232"/>
    <lineage>
        <taxon>Eukaryota</taxon>
        <taxon>Viridiplantae</taxon>
        <taxon>Streptophyta</taxon>
        <taxon>Embryophyta</taxon>
        <taxon>Tracheophyta</taxon>
        <taxon>Spermatophyta</taxon>
        <taxon>Magnoliopsida</taxon>
        <taxon>eudicotyledons</taxon>
        <taxon>Gunneridae</taxon>
        <taxon>Pentapetalae</taxon>
        <taxon>asterids</taxon>
        <taxon>campanulids</taxon>
        <taxon>Asterales</taxon>
        <taxon>Asteraceae</taxon>
        <taxon>Asteroideae</taxon>
        <taxon>Heliantheae alliance</taxon>
        <taxon>Heliantheae</taxon>
        <taxon>Helianthus</taxon>
    </lineage>
</organism>
<feature type="compositionally biased region" description="Low complexity" evidence="5">
    <location>
        <begin position="1"/>
        <end position="11"/>
    </location>
</feature>
<dbReference type="FunCoup" id="A0A251SEQ7">
    <property type="interactions" value="1247"/>
</dbReference>
<name>A0A251SEQ7_HELAN</name>
<evidence type="ECO:0000256" key="6">
    <source>
        <dbReference type="SAM" id="Phobius"/>
    </source>
</evidence>
<dbReference type="PANTHER" id="PTHR31234:SF55">
    <property type="entry name" value="LATE EMBRYOGENESIS ABUNDANT (LEA) HYDROXYPROLINE-RICH GLYCOPROTEIN FAMILY"/>
    <property type="match status" value="1"/>
</dbReference>
<evidence type="ECO:0000256" key="4">
    <source>
        <dbReference type="ARBA" id="ARBA00023136"/>
    </source>
</evidence>
<feature type="compositionally biased region" description="Pro residues" evidence="5">
    <location>
        <begin position="12"/>
        <end position="27"/>
    </location>
</feature>
<dbReference type="OrthoDB" id="695142at2759"/>
<evidence type="ECO:0000256" key="1">
    <source>
        <dbReference type="ARBA" id="ARBA00004167"/>
    </source>
</evidence>
<feature type="domain" description="Late embryogenesis abundant protein LEA-2 subgroup" evidence="7">
    <location>
        <begin position="115"/>
        <end position="208"/>
    </location>
</feature>
<evidence type="ECO:0000313" key="10">
    <source>
        <dbReference type="Proteomes" id="UP000215914"/>
    </source>
</evidence>
<evidence type="ECO:0000256" key="3">
    <source>
        <dbReference type="ARBA" id="ARBA00022989"/>
    </source>
</evidence>
<dbReference type="GO" id="GO:0098542">
    <property type="term" value="P:defense response to other organism"/>
    <property type="evidence" value="ECO:0007669"/>
    <property type="project" value="InterPro"/>
</dbReference>
<comment type="subcellular location">
    <subcellularLocation>
        <location evidence="1">Membrane</location>
        <topology evidence="1">Single-pass membrane protein</topology>
    </subcellularLocation>
</comment>
<dbReference type="Proteomes" id="UP000215914">
    <property type="component" value="Chromosome 14"/>
</dbReference>
<evidence type="ECO:0000256" key="5">
    <source>
        <dbReference type="SAM" id="MobiDB-lite"/>
    </source>
</evidence>
<evidence type="ECO:0000313" key="8">
    <source>
        <dbReference type="EMBL" id="KAF5768087.1"/>
    </source>
</evidence>
<dbReference type="PANTHER" id="PTHR31234">
    <property type="entry name" value="LATE EMBRYOGENESIS ABUNDANT (LEA) HYDROXYPROLINE-RICH GLYCOPROTEIN FAMILY"/>
    <property type="match status" value="1"/>
</dbReference>
<sequence length="241" mass="26555">MTDHTPPVTGYPAPPPPNGYAHPYPAPNGHPHPYQPNHYFNVAGPPPYPNHQRATFLRRIFTVFIGTIIIIGTIFFIIWLVLRPQLPQFRVQTLTLTNFTVSSNSMISGTWTAGLTVRNPNTKITLHYFDIQAAVFYKSSSIAVTNLSPLVQGKKNETSVRATLVAVSDYFDGWKGIDRDRGRGMVEFNLRMVGRVGFKASGWWTRRRVLRVYCPGLGVRVEANGTGGLLSGGGKACGVGV</sequence>
<dbReference type="InterPro" id="IPR004864">
    <property type="entry name" value="LEA_2"/>
</dbReference>
<dbReference type="OMA" id="ARRICFV"/>
<accession>A0A251SEQ7</accession>
<proteinExistence type="predicted"/>
<dbReference type="EMBL" id="CM007903">
    <property type="protein sequence ID" value="OTF97213.1"/>
    <property type="molecule type" value="Genomic_DNA"/>
</dbReference>
<gene>
    <name evidence="9" type="ORF">HannXRQ_Chr14g0432161</name>
    <name evidence="8" type="ORF">HanXRQr2_Chr14g0632271</name>
</gene>
<dbReference type="InParanoid" id="A0A251SEQ7"/>
<dbReference type="EMBL" id="MNCJ02000329">
    <property type="protein sequence ID" value="KAF5768087.1"/>
    <property type="molecule type" value="Genomic_DNA"/>
</dbReference>
<reference evidence="8 10" key="1">
    <citation type="journal article" date="2017" name="Nature">
        <title>The sunflower genome provides insights into oil metabolism, flowering and Asterid evolution.</title>
        <authorList>
            <person name="Badouin H."/>
            <person name="Gouzy J."/>
            <person name="Grassa C.J."/>
            <person name="Murat F."/>
            <person name="Staton S.E."/>
            <person name="Cottret L."/>
            <person name="Lelandais-Briere C."/>
            <person name="Owens G.L."/>
            <person name="Carrere S."/>
            <person name="Mayjonade B."/>
            <person name="Legrand L."/>
            <person name="Gill N."/>
            <person name="Kane N.C."/>
            <person name="Bowers J.E."/>
            <person name="Hubner S."/>
            <person name="Bellec A."/>
            <person name="Berard A."/>
            <person name="Berges H."/>
            <person name="Blanchet N."/>
            <person name="Boniface M.C."/>
            <person name="Brunel D."/>
            <person name="Catrice O."/>
            <person name="Chaidir N."/>
            <person name="Claudel C."/>
            <person name="Donnadieu C."/>
            <person name="Faraut T."/>
            <person name="Fievet G."/>
            <person name="Helmstetter N."/>
            <person name="King M."/>
            <person name="Knapp S.J."/>
            <person name="Lai Z."/>
            <person name="Le Paslier M.C."/>
            <person name="Lippi Y."/>
            <person name="Lorenzon L."/>
            <person name="Mandel J.R."/>
            <person name="Marage G."/>
            <person name="Marchand G."/>
            <person name="Marquand E."/>
            <person name="Bret-Mestries E."/>
            <person name="Morien E."/>
            <person name="Nambeesan S."/>
            <person name="Nguyen T."/>
            <person name="Pegot-Espagnet P."/>
            <person name="Pouilly N."/>
            <person name="Raftis F."/>
            <person name="Sallet E."/>
            <person name="Schiex T."/>
            <person name="Thomas J."/>
            <person name="Vandecasteele C."/>
            <person name="Vares D."/>
            <person name="Vear F."/>
            <person name="Vautrin S."/>
            <person name="Crespi M."/>
            <person name="Mangin B."/>
            <person name="Burke J.M."/>
            <person name="Salse J."/>
            <person name="Munos S."/>
            <person name="Vincourt P."/>
            <person name="Rieseberg L.H."/>
            <person name="Langlade N.B."/>
        </authorList>
    </citation>
    <scope>NUCLEOTIDE SEQUENCE [LARGE SCALE GENOMIC DNA]</scope>
    <source>
        <strain evidence="10">cv. SF193</strain>
        <tissue evidence="8">Leaves</tissue>
    </source>
</reference>
<keyword evidence="3 6" id="KW-1133">Transmembrane helix</keyword>
<dbReference type="InterPro" id="IPR044839">
    <property type="entry name" value="NDR1-like"/>
</dbReference>
<keyword evidence="2 6" id="KW-0812">Transmembrane</keyword>
<keyword evidence="10" id="KW-1185">Reference proteome</keyword>
<evidence type="ECO:0000256" key="2">
    <source>
        <dbReference type="ARBA" id="ARBA00022692"/>
    </source>
</evidence>
<feature type="region of interest" description="Disordered" evidence="5">
    <location>
        <begin position="1"/>
        <end position="27"/>
    </location>
</feature>
<evidence type="ECO:0000313" key="9">
    <source>
        <dbReference type="EMBL" id="OTF97213.1"/>
    </source>
</evidence>
<feature type="transmembrane region" description="Helical" evidence="6">
    <location>
        <begin position="60"/>
        <end position="82"/>
    </location>
</feature>
<dbReference type="AlphaFoldDB" id="A0A251SEQ7"/>
<dbReference type="Gramene" id="mRNA:HanXRQr2_Chr14g0632271">
    <property type="protein sequence ID" value="CDS:HanXRQr2_Chr14g0632271.1"/>
    <property type="gene ID" value="HanXRQr2_Chr14g0632271"/>
</dbReference>
<evidence type="ECO:0000259" key="7">
    <source>
        <dbReference type="Pfam" id="PF03168"/>
    </source>
</evidence>
<protein>
    <submittedName>
        <fullName evidence="8">Late embryogenesis abundant protein, LEA_2 subgroup</fullName>
    </submittedName>
    <submittedName>
        <fullName evidence="9">Putative late embryogenesis abundant protein, LEA-14</fullName>
    </submittedName>
</protein>
<dbReference type="Pfam" id="PF03168">
    <property type="entry name" value="LEA_2"/>
    <property type="match status" value="1"/>
</dbReference>
<reference evidence="8" key="3">
    <citation type="submission" date="2020-06" db="EMBL/GenBank/DDBJ databases">
        <title>Helianthus annuus Genome sequencing and assembly Release 2.</title>
        <authorList>
            <person name="Gouzy J."/>
            <person name="Langlade N."/>
            <person name="Munos S."/>
        </authorList>
    </citation>
    <scope>NUCLEOTIDE SEQUENCE</scope>
    <source>
        <tissue evidence="8">Leaves</tissue>
    </source>
</reference>
<reference evidence="9" key="2">
    <citation type="submission" date="2017-02" db="EMBL/GenBank/DDBJ databases">
        <title>Sunflower complete genome.</title>
        <authorList>
            <person name="Langlade N."/>
            <person name="Munos S."/>
        </authorList>
    </citation>
    <scope>NUCLEOTIDE SEQUENCE [LARGE SCALE GENOMIC DNA]</scope>
    <source>
        <tissue evidence="9">Leaves</tissue>
    </source>
</reference>
<dbReference type="GO" id="GO:0016020">
    <property type="term" value="C:membrane"/>
    <property type="evidence" value="ECO:0007669"/>
    <property type="project" value="UniProtKB-SubCell"/>
</dbReference>